<comment type="caution">
    <text evidence="1">The sequence shown here is derived from an EMBL/GenBank/DDBJ whole genome shotgun (WGS) entry which is preliminary data.</text>
</comment>
<name>A0A059NVQ0_9BACI</name>
<dbReference type="Proteomes" id="UP000028868">
    <property type="component" value="Unassembled WGS sequence"/>
</dbReference>
<evidence type="ECO:0000313" key="2">
    <source>
        <dbReference type="Proteomes" id="UP000028868"/>
    </source>
</evidence>
<dbReference type="SUPFAM" id="SSF55811">
    <property type="entry name" value="Nudix"/>
    <property type="match status" value="1"/>
</dbReference>
<proteinExistence type="predicted"/>
<evidence type="ECO:0000313" key="1">
    <source>
        <dbReference type="EMBL" id="CDQ23479.1"/>
    </source>
</evidence>
<keyword evidence="2" id="KW-1185">Reference proteome</keyword>
<gene>
    <name evidence="1" type="ORF">BN983_01707</name>
</gene>
<organism evidence="1 2">
    <name type="scientific">Halobacillus karajensis</name>
    <dbReference type="NCBI Taxonomy" id="195088"/>
    <lineage>
        <taxon>Bacteria</taxon>
        <taxon>Bacillati</taxon>
        <taxon>Bacillota</taxon>
        <taxon>Bacilli</taxon>
        <taxon>Bacillales</taxon>
        <taxon>Bacillaceae</taxon>
        <taxon>Halobacillus</taxon>
    </lineage>
</organism>
<dbReference type="Gene3D" id="3.90.79.10">
    <property type="entry name" value="Nucleoside Triphosphate Pyrophosphohydrolase"/>
    <property type="match status" value="1"/>
</dbReference>
<reference evidence="1 2" key="2">
    <citation type="submission" date="2014-05" db="EMBL/GenBank/DDBJ databases">
        <title>Draft genome sequence of Halobacillus karajensis HK-03.</title>
        <authorList>
            <person name="Khelaifia S."/>
            <person name="Croce O."/>
            <person name="Lagier J.C."/>
            <person name="Raoult D."/>
        </authorList>
    </citation>
    <scope>NUCLEOTIDE SEQUENCE [LARGE SCALE GENOMIC DNA]</scope>
    <source>
        <strain evidence="1 2">HD-03</strain>
    </source>
</reference>
<evidence type="ECO:0008006" key="3">
    <source>
        <dbReference type="Google" id="ProtNLM"/>
    </source>
</evidence>
<dbReference type="InterPro" id="IPR015797">
    <property type="entry name" value="NUDIX_hydrolase-like_dom_sf"/>
</dbReference>
<protein>
    <recommendedName>
        <fullName evidence="3">Nudix hydrolase domain-containing protein</fullName>
    </recommendedName>
</protein>
<dbReference type="AlphaFoldDB" id="A0A059NVQ0"/>
<sequence length="67" mass="7805">MARDIRFRSDGFRFNYRAAGIMIENGHVLIHKQVDDTFWALPGGGLSLARLQKKRLLEKWQRSLGMM</sequence>
<dbReference type="RefSeq" id="WP_051744060.1">
    <property type="nucleotide sequence ID" value="NZ_CCDH010000001.1"/>
</dbReference>
<reference evidence="2" key="1">
    <citation type="submission" date="2014-03" db="EMBL/GenBank/DDBJ databases">
        <authorList>
            <person name="Urmite Genomes U."/>
        </authorList>
    </citation>
    <scope>NUCLEOTIDE SEQUENCE [LARGE SCALE GENOMIC DNA]</scope>
    <source>
        <strain evidence="2">HD-03</strain>
    </source>
</reference>
<dbReference type="EMBL" id="CCDI010000001">
    <property type="protein sequence ID" value="CDQ23479.1"/>
    <property type="molecule type" value="Genomic_DNA"/>
</dbReference>
<accession>A0A059NVQ0</accession>